<dbReference type="OrthoDB" id="191037at2759"/>
<dbReference type="GO" id="GO:0004672">
    <property type="term" value="F:protein kinase activity"/>
    <property type="evidence" value="ECO:0007669"/>
    <property type="project" value="InterPro"/>
</dbReference>
<dbReference type="InterPro" id="IPR008271">
    <property type="entry name" value="Ser/Thr_kinase_AS"/>
</dbReference>
<proteinExistence type="predicted"/>
<keyword evidence="3" id="KW-1185">Reference proteome</keyword>
<dbReference type="Gene3D" id="3.90.1200.10">
    <property type="match status" value="1"/>
</dbReference>
<sequence length="395" mass="44895">MGSPLDVGKLEQYLKAPTHNSQTVLGLTPIEFVSPITVKQFRFGQSNPTYYLKDANGREAVLRRKPIQNSKLVSKSAHAVEREFYLLRGIGIANQKNARKVPIPQTYLLCEDELVIGYVFYVMEFINGKAIKVPEMPGIPEEQQLKYWDSIMETLAAIHSLDAVELIKTLPATHFPQFQLDKVEKLSSSTYFERQVRTMLAVSKKQSQTVDPIPHFDFICQWILNRAPQDPNNLTLVHGDFKIDNLLFDDEKVVTVLDWELCTFGHPIFDLSNFLQSYDLPKDLNAMFYNDPDVQVGKELKQSTEKLARELRLYQSKYGRSTWKDNDPKNNPLDLWPVGFVFGLLRLCVISQGIAMRSKGGTASSAQAQAFGLMYPFLADLTKKHIEEVEAGSKL</sequence>
<dbReference type="Gene3D" id="3.30.200.20">
    <property type="entry name" value="Phosphorylase Kinase, domain 1"/>
    <property type="match status" value="1"/>
</dbReference>
<reference evidence="2" key="1">
    <citation type="submission" date="2021-03" db="EMBL/GenBank/DDBJ databases">
        <authorList>
            <person name="Palmer J.M."/>
        </authorList>
    </citation>
    <scope>NUCLEOTIDE SEQUENCE</scope>
    <source>
        <strain evidence="2">ARV_011</strain>
    </source>
</reference>
<gene>
    <name evidence="2" type="ORF">KQ657_004904</name>
</gene>
<dbReference type="InterPro" id="IPR000719">
    <property type="entry name" value="Prot_kinase_dom"/>
</dbReference>
<protein>
    <recommendedName>
        <fullName evidence="1">Protein kinase domain-containing protein</fullName>
    </recommendedName>
</protein>
<evidence type="ECO:0000259" key="1">
    <source>
        <dbReference type="PROSITE" id="PS50011"/>
    </source>
</evidence>
<dbReference type="SUPFAM" id="SSF56112">
    <property type="entry name" value="Protein kinase-like (PK-like)"/>
    <property type="match status" value="1"/>
</dbReference>
<dbReference type="PROSITE" id="PS00108">
    <property type="entry name" value="PROTEIN_KINASE_ST"/>
    <property type="match status" value="1"/>
</dbReference>
<name>A0A9P7VA70_9ASCO</name>
<dbReference type="PANTHER" id="PTHR47829:SF1">
    <property type="entry name" value="HAD FAMILY PHOSPHATASE"/>
    <property type="match status" value="1"/>
</dbReference>
<dbReference type="GO" id="GO:0005524">
    <property type="term" value="F:ATP binding"/>
    <property type="evidence" value="ECO:0007669"/>
    <property type="project" value="InterPro"/>
</dbReference>
<dbReference type="RefSeq" id="XP_043049741.1">
    <property type="nucleotide sequence ID" value="XM_043195568.1"/>
</dbReference>
<dbReference type="Pfam" id="PF01636">
    <property type="entry name" value="APH"/>
    <property type="match status" value="1"/>
</dbReference>
<dbReference type="InterPro" id="IPR011009">
    <property type="entry name" value="Kinase-like_dom_sf"/>
</dbReference>
<dbReference type="PROSITE" id="PS50011">
    <property type="entry name" value="PROTEIN_KINASE_DOM"/>
    <property type="match status" value="1"/>
</dbReference>
<dbReference type="Proteomes" id="UP000790833">
    <property type="component" value="Unassembled WGS sequence"/>
</dbReference>
<dbReference type="InterPro" id="IPR041726">
    <property type="entry name" value="ACAD10_11_N"/>
</dbReference>
<dbReference type="InterPro" id="IPR002575">
    <property type="entry name" value="Aminoglycoside_PTrfase"/>
</dbReference>
<dbReference type="PANTHER" id="PTHR47829">
    <property type="entry name" value="HYDROLASE, PUTATIVE (AFU_ORTHOLOGUE AFUA_1G12880)-RELATED"/>
    <property type="match status" value="1"/>
</dbReference>
<accession>A0A9P7VA70</accession>
<dbReference type="InterPro" id="IPR052898">
    <property type="entry name" value="ACAD10-like"/>
</dbReference>
<comment type="caution">
    <text evidence="2">The sequence shown here is derived from an EMBL/GenBank/DDBJ whole genome shotgun (WGS) entry which is preliminary data.</text>
</comment>
<dbReference type="GeneID" id="66118278"/>
<feature type="domain" description="Protein kinase" evidence="1">
    <location>
        <begin position="32"/>
        <end position="395"/>
    </location>
</feature>
<dbReference type="AlphaFoldDB" id="A0A9P7VA70"/>
<organism evidence="2 3">
    <name type="scientific">Scheffersomyces spartinae</name>
    <dbReference type="NCBI Taxonomy" id="45513"/>
    <lineage>
        <taxon>Eukaryota</taxon>
        <taxon>Fungi</taxon>
        <taxon>Dikarya</taxon>
        <taxon>Ascomycota</taxon>
        <taxon>Saccharomycotina</taxon>
        <taxon>Pichiomycetes</taxon>
        <taxon>Debaryomycetaceae</taxon>
        <taxon>Scheffersomyces</taxon>
    </lineage>
</organism>
<dbReference type="EMBL" id="JAHMUF010000008">
    <property type="protein sequence ID" value="KAG7194194.1"/>
    <property type="molecule type" value="Genomic_DNA"/>
</dbReference>
<dbReference type="CDD" id="cd05154">
    <property type="entry name" value="ACAD10_11_N-like"/>
    <property type="match status" value="1"/>
</dbReference>
<evidence type="ECO:0000313" key="2">
    <source>
        <dbReference type="EMBL" id="KAG7194194.1"/>
    </source>
</evidence>
<evidence type="ECO:0000313" key="3">
    <source>
        <dbReference type="Proteomes" id="UP000790833"/>
    </source>
</evidence>